<keyword evidence="7" id="KW-1185">Reference proteome</keyword>
<dbReference type="PROSITE" id="PS50975">
    <property type="entry name" value="ATP_GRASP"/>
    <property type="match status" value="1"/>
</dbReference>
<sequence>MTTVRAGRPDEAEALSALILRSKAHWGYDRAHLDACREVLRLRADEVTARRTLVAERGGTVVGVATVDGEPPHGTIGLLFVEPDAIGSGVGRLLYRHVLDEAARVGFDEVTIESDPHAVGFYAAMGAWQDGRRLVAYPEPAWSTAWNAGAPMVRVGNVAEFNGQFGARSRGPDHYSCLVAFCGRRPAAIVLPQPVDEWWVRHVETVLGWENLRVSTALSEAPAGRPVPWGLTAAFASTQVLATVRRYESKRNAHELFRALARPGIVVPAQRPMGSRRALARELAAGGRVVLKREYGVGGSGTLVVSAGTGGLRRWAGSLVEEYVDAVDNPTFDAVVDADGRVHPVGVGVMEVVGTGYRGVTVGPGLLPDHLVAAATAFGLDVGRVLAAEGYRGWYDVDFVTARDGRLAPVEINIRLTGPAAAFNLRDVLDRRPLVRTVDWMPLGARLPPAALRDHVARFPGNVVVTIPTAAFDPAPYLGVAISGRTRRELDDTEAAVRAANADLGAMFADLTPASRRGPRWRRRSSGTR</sequence>
<accession>A0A7W7T2C9</accession>
<dbReference type="PROSITE" id="PS51186">
    <property type="entry name" value="GNAT"/>
    <property type="match status" value="1"/>
</dbReference>
<dbReference type="PANTHER" id="PTHR43877:SF1">
    <property type="entry name" value="ACETYLTRANSFERASE"/>
    <property type="match status" value="1"/>
</dbReference>
<dbReference type="InterPro" id="IPR050832">
    <property type="entry name" value="Bact_Acetyltransf"/>
</dbReference>
<evidence type="ECO:0000256" key="1">
    <source>
        <dbReference type="ARBA" id="ARBA00022679"/>
    </source>
</evidence>
<dbReference type="GO" id="GO:0046872">
    <property type="term" value="F:metal ion binding"/>
    <property type="evidence" value="ECO:0007669"/>
    <property type="project" value="InterPro"/>
</dbReference>
<feature type="domain" description="ATP-grasp" evidence="4">
    <location>
        <begin position="257"/>
        <end position="439"/>
    </location>
</feature>
<evidence type="ECO:0000256" key="2">
    <source>
        <dbReference type="ARBA" id="ARBA00023315"/>
    </source>
</evidence>
<gene>
    <name evidence="6" type="ORF">F4559_002648</name>
</gene>
<evidence type="ECO:0000259" key="5">
    <source>
        <dbReference type="PROSITE" id="PS51186"/>
    </source>
</evidence>
<reference evidence="6 7" key="1">
    <citation type="submission" date="2020-08" db="EMBL/GenBank/DDBJ databases">
        <title>Sequencing the genomes of 1000 actinobacteria strains.</title>
        <authorList>
            <person name="Klenk H.-P."/>
        </authorList>
    </citation>
    <scope>NUCLEOTIDE SEQUENCE [LARGE SCALE GENOMIC DNA]</scope>
    <source>
        <strain evidence="6 7">DSM 45084</strain>
    </source>
</reference>
<dbReference type="InterPro" id="IPR000182">
    <property type="entry name" value="GNAT_dom"/>
</dbReference>
<evidence type="ECO:0000256" key="3">
    <source>
        <dbReference type="PROSITE-ProRule" id="PRU00409"/>
    </source>
</evidence>
<evidence type="ECO:0000313" key="7">
    <source>
        <dbReference type="Proteomes" id="UP000542674"/>
    </source>
</evidence>
<dbReference type="SUPFAM" id="SSF55729">
    <property type="entry name" value="Acyl-CoA N-acyltransferases (Nat)"/>
    <property type="match status" value="1"/>
</dbReference>
<protein>
    <submittedName>
        <fullName evidence="6">GNAT superfamily N-acetyltransferase</fullName>
    </submittedName>
</protein>
<proteinExistence type="predicted"/>
<name>A0A7W7T2C9_9PSEU</name>
<dbReference type="AlphaFoldDB" id="A0A7W7T2C9"/>
<organism evidence="6 7">
    <name type="scientific">Saccharothrix violaceirubra</name>
    <dbReference type="NCBI Taxonomy" id="413306"/>
    <lineage>
        <taxon>Bacteria</taxon>
        <taxon>Bacillati</taxon>
        <taxon>Actinomycetota</taxon>
        <taxon>Actinomycetes</taxon>
        <taxon>Pseudonocardiales</taxon>
        <taxon>Pseudonocardiaceae</taxon>
        <taxon>Saccharothrix</taxon>
    </lineage>
</organism>
<comment type="caution">
    <text evidence="6">The sequence shown here is derived from an EMBL/GenBank/DDBJ whole genome shotgun (WGS) entry which is preliminary data.</text>
</comment>
<dbReference type="GO" id="GO:0016747">
    <property type="term" value="F:acyltransferase activity, transferring groups other than amino-acyl groups"/>
    <property type="evidence" value="ECO:0007669"/>
    <property type="project" value="InterPro"/>
</dbReference>
<dbReference type="EMBL" id="JACHJS010000001">
    <property type="protein sequence ID" value="MBB4965289.1"/>
    <property type="molecule type" value="Genomic_DNA"/>
</dbReference>
<evidence type="ECO:0000313" key="6">
    <source>
        <dbReference type="EMBL" id="MBB4965289.1"/>
    </source>
</evidence>
<dbReference type="Pfam" id="PF00583">
    <property type="entry name" value="Acetyltransf_1"/>
    <property type="match status" value="1"/>
</dbReference>
<dbReference type="Gene3D" id="3.40.630.30">
    <property type="match status" value="1"/>
</dbReference>
<keyword evidence="2" id="KW-0012">Acyltransferase</keyword>
<dbReference type="SUPFAM" id="SSF56059">
    <property type="entry name" value="Glutathione synthetase ATP-binding domain-like"/>
    <property type="match status" value="1"/>
</dbReference>
<dbReference type="PANTHER" id="PTHR43877">
    <property type="entry name" value="AMINOALKYLPHOSPHONATE N-ACETYLTRANSFERASE-RELATED-RELATED"/>
    <property type="match status" value="1"/>
</dbReference>
<dbReference type="InterPro" id="IPR011761">
    <property type="entry name" value="ATP-grasp"/>
</dbReference>
<feature type="domain" description="N-acetyltransferase" evidence="5">
    <location>
        <begin position="2"/>
        <end position="149"/>
    </location>
</feature>
<dbReference type="GO" id="GO:0005524">
    <property type="term" value="F:ATP binding"/>
    <property type="evidence" value="ECO:0007669"/>
    <property type="project" value="UniProtKB-UniRule"/>
</dbReference>
<keyword evidence="3" id="KW-0067">ATP-binding</keyword>
<keyword evidence="1 6" id="KW-0808">Transferase</keyword>
<dbReference type="InterPro" id="IPR016181">
    <property type="entry name" value="Acyl_CoA_acyltransferase"/>
</dbReference>
<dbReference type="Proteomes" id="UP000542674">
    <property type="component" value="Unassembled WGS sequence"/>
</dbReference>
<dbReference type="CDD" id="cd04301">
    <property type="entry name" value="NAT_SF"/>
    <property type="match status" value="1"/>
</dbReference>
<evidence type="ECO:0000259" key="4">
    <source>
        <dbReference type="PROSITE" id="PS50975"/>
    </source>
</evidence>
<keyword evidence="3" id="KW-0547">Nucleotide-binding</keyword>
<dbReference type="RefSeq" id="WP_221447215.1">
    <property type="nucleotide sequence ID" value="NZ_BAABAI010000045.1"/>
</dbReference>